<keyword evidence="1" id="KW-0472">Membrane</keyword>
<feature type="transmembrane region" description="Helical" evidence="1">
    <location>
        <begin position="158"/>
        <end position="180"/>
    </location>
</feature>
<feature type="transmembrane region" description="Helical" evidence="1">
    <location>
        <begin position="354"/>
        <end position="371"/>
    </location>
</feature>
<evidence type="ECO:0000313" key="2">
    <source>
        <dbReference type="EMBL" id="MBP1047431.1"/>
    </source>
</evidence>
<accession>A0ABS4CLF7</accession>
<feature type="transmembrane region" description="Helical" evidence="1">
    <location>
        <begin position="91"/>
        <end position="108"/>
    </location>
</feature>
<organism evidence="2 3">
    <name type="scientific">Enterococcus larvae</name>
    <dbReference type="NCBI Taxonomy" id="2794352"/>
    <lineage>
        <taxon>Bacteria</taxon>
        <taxon>Bacillati</taxon>
        <taxon>Bacillota</taxon>
        <taxon>Bacilli</taxon>
        <taxon>Lactobacillales</taxon>
        <taxon>Enterococcaceae</taxon>
        <taxon>Enterococcus</taxon>
    </lineage>
</organism>
<keyword evidence="1" id="KW-0812">Transmembrane</keyword>
<feature type="transmembrane region" description="Helical" evidence="1">
    <location>
        <begin position="328"/>
        <end position="348"/>
    </location>
</feature>
<feature type="transmembrane region" description="Helical" evidence="1">
    <location>
        <begin position="49"/>
        <end position="71"/>
    </location>
</feature>
<gene>
    <name evidence="2" type="ORF">I6N96_14190</name>
</gene>
<sequence>MKKQEEFQLPKEILEEIDLDQQNEMDLDVQSGKLIIRKKQKGVVEGQTISLRGFLLPTILSTIVFFLFFYLKKYSYVPLVGRPSIGELVSTVGVLTGILTLIITFIGIKKGRTHSQAKALYWRNFPALVISFLIILFLGSLFLFRLLGYMFPGISFDLFTATLFFFVIMAVINYLMIYVVLELSPMLLTNILTLVIVGGVLGAMLTNREKQWWQHNFSFLGTVEATSRWQFNLTLILSAVLMIALIDYLFVNLKQKYSGIKLTILRWLLILVALNLGGVGAFPYQDDSIYGVIHNQVAANLVYLIIILIVGMHWLLPKVTKEFKVTSYVIMGLLVLTVVLFQGVHYFSLTAFELVSFLIAFVWLLMLFQYLQKLVIENTEKEHITIYLENTGKELK</sequence>
<feature type="transmembrane region" description="Helical" evidence="1">
    <location>
        <begin position="229"/>
        <end position="251"/>
    </location>
</feature>
<dbReference type="Proteomes" id="UP000673375">
    <property type="component" value="Unassembled WGS sequence"/>
</dbReference>
<protein>
    <submittedName>
        <fullName evidence="2">DUF998 domain-containing protein</fullName>
    </submittedName>
</protein>
<dbReference type="InterPro" id="IPR009339">
    <property type="entry name" value="DUF998"/>
</dbReference>
<keyword evidence="1" id="KW-1133">Transmembrane helix</keyword>
<evidence type="ECO:0000256" key="1">
    <source>
        <dbReference type="SAM" id="Phobius"/>
    </source>
</evidence>
<feature type="transmembrane region" description="Helical" evidence="1">
    <location>
        <begin position="187"/>
        <end position="205"/>
    </location>
</feature>
<reference evidence="2 3" key="1">
    <citation type="submission" date="2020-12" db="EMBL/GenBank/DDBJ databases">
        <title>Vagococcus allomyrinae sp. nov. and Enterococcus lavae sp. nov., isolated from the larvae of Allomyrina dichotoma.</title>
        <authorList>
            <person name="Lee S.D."/>
        </authorList>
    </citation>
    <scope>NUCLEOTIDE SEQUENCE [LARGE SCALE GENOMIC DNA]</scope>
    <source>
        <strain evidence="2 3">BWM-S5</strain>
    </source>
</reference>
<feature type="transmembrane region" description="Helical" evidence="1">
    <location>
        <begin position="120"/>
        <end position="146"/>
    </location>
</feature>
<dbReference type="Pfam" id="PF06197">
    <property type="entry name" value="DUF998"/>
    <property type="match status" value="1"/>
</dbReference>
<dbReference type="EMBL" id="JAEDXU010000007">
    <property type="protein sequence ID" value="MBP1047431.1"/>
    <property type="molecule type" value="Genomic_DNA"/>
</dbReference>
<proteinExistence type="predicted"/>
<comment type="caution">
    <text evidence="2">The sequence shown here is derived from an EMBL/GenBank/DDBJ whole genome shotgun (WGS) entry which is preliminary data.</text>
</comment>
<dbReference type="RefSeq" id="WP_209558205.1">
    <property type="nucleotide sequence ID" value="NZ_JAEDXU010000007.1"/>
</dbReference>
<feature type="transmembrane region" description="Helical" evidence="1">
    <location>
        <begin position="263"/>
        <end position="285"/>
    </location>
</feature>
<feature type="transmembrane region" description="Helical" evidence="1">
    <location>
        <begin position="297"/>
        <end position="316"/>
    </location>
</feature>
<evidence type="ECO:0000313" key="3">
    <source>
        <dbReference type="Proteomes" id="UP000673375"/>
    </source>
</evidence>
<keyword evidence="3" id="KW-1185">Reference proteome</keyword>
<name>A0ABS4CLF7_9ENTE</name>